<keyword evidence="2" id="KW-1185">Reference proteome</keyword>
<dbReference type="EMBL" id="KV878125">
    <property type="protein sequence ID" value="OJI97197.1"/>
    <property type="molecule type" value="Genomic_DNA"/>
</dbReference>
<proteinExistence type="predicted"/>
<evidence type="ECO:0000313" key="2">
    <source>
        <dbReference type="Proteomes" id="UP000184073"/>
    </source>
</evidence>
<dbReference type="Proteomes" id="UP000184073">
    <property type="component" value="Unassembled WGS sequence"/>
</dbReference>
<accession>A0A1L9P6P2</accession>
<organism evidence="1 2">
    <name type="scientific">Aspergillus versicolor CBS 583.65</name>
    <dbReference type="NCBI Taxonomy" id="1036611"/>
    <lineage>
        <taxon>Eukaryota</taxon>
        <taxon>Fungi</taxon>
        <taxon>Dikarya</taxon>
        <taxon>Ascomycota</taxon>
        <taxon>Pezizomycotina</taxon>
        <taxon>Eurotiomycetes</taxon>
        <taxon>Eurotiomycetidae</taxon>
        <taxon>Eurotiales</taxon>
        <taxon>Aspergillaceae</taxon>
        <taxon>Aspergillus</taxon>
        <taxon>Aspergillus subgen. Nidulantes</taxon>
    </lineage>
</organism>
<dbReference type="GeneID" id="63725557"/>
<sequence length="103" mass="12190">MGLGSLNTFWLLILDRLGCCGGVQVWLVRLARFVPERNERWLNHSFGLVYHLCQSNLRVATQLIARLWNQKINWSLHDTRIWNKQRPLVRVTRRGRALGRWLA</sequence>
<protein>
    <submittedName>
        <fullName evidence="1">Uncharacterized protein</fullName>
    </submittedName>
</protein>
<dbReference type="RefSeq" id="XP_040662960.1">
    <property type="nucleotide sequence ID" value="XM_040810046.1"/>
</dbReference>
<evidence type="ECO:0000313" key="1">
    <source>
        <dbReference type="EMBL" id="OJI97197.1"/>
    </source>
</evidence>
<dbReference type="VEuPathDB" id="FungiDB:ASPVEDRAFT_277742"/>
<gene>
    <name evidence="1" type="ORF">ASPVEDRAFT_277742</name>
</gene>
<dbReference type="AlphaFoldDB" id="A0A1L9P6P2"/>
<name>A0A1L9P6P2_ASPVE</name>
<reference evidence="2" key="1">
    <citation type="journal article" date="2017" name="Genome Biol.">
        <title>Comparative genomics reveals high biological diversity and specific adaptations in the industrially and medically important fungal genus Aspergillus.</title>
        <authorList>
            <person name="de Vries R.P."/>
            <person name="Riley R."/>
            <person name="Wiebenga A."/>
            <person name="Aguilar-Osorio G."/>
            <person name="Amillis S."/>
            <person name="Uchima C.A."/>
            <person name="Anderluh G."/>
            <person name="Asadollahi M."/>
            <person name="Askin M."/>
            <person name="Barry K."/>
            <person name="Battaglia E."/>
            <person name="Bayram O."/>
            <person name="Benocci T."/>
            <person name="Braus-Stromeyer S.A."/>
            <person name="Caldana C."/>
            <person name="Canovas D."/>
            <person name="Cerqueira G.C."/>
            <person name="Chen F."/>
            <person name="Chen W."/>
            <person name="Choi C."/>
            <person name="Clum A."/>
            <person name="Dos Santos R.A."/>
            <person name="Damasio A.R."/>
            <person name="Diallinas G."/>
            <person name="Emri T."/>
            <person name="Fekete E."/>
            <person name="Flipphi M."/>
            <person name="Freyberg S."/>
            <person name="Gallo A."/>
            <person name="Gournas C."/>
            <person name="Habgood R."/>
            <person name="Hainaut M."/>
            <person name="Harispe M.L."/>
            <person name="Henrissat B."/>
            <person name="Hilden K.S."/>
            <person name="Hope R."/>
            <person name="Hossain A."/>
            <person name="Karabika E."/>
            <person name="Karaffa L."/>
            <person name="Karanyi Z."/>
            <person name="Krasevec N."/>
            <person name="Kuo A."/>
            <person name="Kusch H."/>
            <person name="LaButti K."/>
            <person name="Lagendijk E.L."/>
            <person name="Lapidus A."/>
            <person name="Levasseur A."/>
            <person name="Lindquist E."/>
            <person name="Lipzen A."/>
            <person name="Logrieco A.F."/>
            <person name="MacCabe A."/>
            <person name="Maekelae M.R."/>
            <person name="Malavazi I."/>
            <person name="Melin P."/>
            <person name="Meyer V."/>
            <person name="Mielnichuk N."/>
            <person name="Miskei M."/>
            <person name="Molnar A.P."/>
            <person name="Mule G."/>
            <person name="Ngan C.Y."/>
            <person name="Orejas M."/>
            <person name="Orosz E."/>
            <person name="Ouedraogo J.P."/>
            <person name="Overkamp K.M."/>
            <person name="Park H.-S."/>
            <person name="Perrone G."/>
            <person name="Piumi F."/>
            <person name="Punt P.J."/>
            <person name="Ram A.F."/>
            <person name="Ramon A."/>
            <person name="Rauscher S."/>
            <person name="Record E."/>
            <person name="Riano-Pachon D.M."/>
            <person name="Robert V."/>
            <person name="Roehrig J."/>
            <person name="Ruller R."/>
            <person name="Salamov A."/>
            <person name="Salih N.S."/>
            <person name="Samson R.A."/>
            <person name="Sandor E."/>
            <person name="Sanguinetti M."/>
            <person name="Schuetze T."/>
            <person name="Sepcic K."/>
            <person name="Shelest E."/>
            <person name="Sherlock G."/>
            <person name="Sophianopoulou V."/>
            <person name="Squina F.M."/>
            <person name="Sun H."/>
            <person name="Susca A."/>
            <person name="Todd R.B."/>
            <person name="Tsang A."/>
            <person name="Unkles S.E."/>
            <person name="van de Wiele N."/>
            <person name="van Rossen-Uffink D."/>
            <person name="Oliveira J.V."/>
            <person name="Vesth T.C."/>
            <person name="Visser J."/>
            <person name="Yu J.-H."/>
            <person name="Zhou M."/>
            <person name="Andersen M.R."/>
            <person name="Archer D.B."/>
            <person name="Baker S.E."/>
            <person name="Benoit I."/>
            <person name="Brakhage A.A."/>
            <person name="Braus G.H."/>
            <person name="Fischer R."/>
            <person name="Frisvad J.C."/>
            <person name="Goldman G.H."/>
            <person name="Houbraken J."/>
            <person name="Oakley B."/>
            <person name="Pocsi I."/>
            <person name="Scazzocchio C."/>
            <person name="Seiboth B."/>
            <person name="vanKuyk P.A."/>
            <person name="Wortman J."/>
            <person name="Dyer P.S."/>
            <person name="Grigoriev I.V."/>
        </authorList>
    </citation>
    <scope>NUCLEOTIDE SEQUENCE [LARGE SCALE GENOMIC DNA]</scope>
    <source>
        <strain evidence="2">CBS 583.65</strain>
    </source>
</reference>